<keyword evidence="1" id="KW-1185">Reference proteome</keyword>
<protein>
    <submittedName>
        <fullName evidence="2">Uncharacterized protein</fullName>
    </submittedName>
</protein>
<dbReference type="WBParaSite" id="nRc.2.0.1.t19379-RA">
    <property type="protein sequence ID" value="nRc.2.0.1.t19379-RA"/>
    <property type="gene ID" value="nRc.2.0.1.g19379"/>
</dbReference>
<name>A0A915IZW5_ROMCU</name>
<dbReference type="AlphaFoldDB" id="A0A915IZW5"/>
<reference evidence="2" key="1">
    <citation type="submission" date="2022-11" db="UniProtKB">
        <authorList>
            <consortium name="WormBaseParasite"/>
        </authorList>
    </citation>
    <scope>IDENTIFICATION</scope>
</reference>
<evidence type="ECO:0000313" key="2">
    <source>
        <dbReference type="WBParaSite" id="nRc.2.0.1.t19379-RA"/>
    </source>
</evidence>
<proteinExistence type="predicted"/>
<evidence type="ECO:0000313" key="1">
    <source>
        <dbReference type="Proteomes" id="UP000887565"/>
    </source>
</evidence>
<organism evidence="1 2">
    <name type="scientific">Romanomermis culicivorax</name>
    <name type="common">Nematode worm</name>
    <dbReference type="NCBI Taxonomy" id="13658"/>
    <lineage>
        <taxon>Eukaryota</taxon>
        <taxon>Metazoa</taxon>
        <taxon>Ecdysozoa</taxon>
        <taxon>Nematoda</taxon>
        <taxon>Enoplea</taxon>
        <taxon>Dorylaimia</taxon>
        <taxon>Mermithida</taxon>
        <taxon>Mermithoidea</taxon>
        <taxon>Mermithidae</taxon>
        <taxon>Romanomermis</taxon>
    </lineage>
</organism>
<dbReference type="Proteomes" id="UP000887565">
    <property type="component" value="Unplaced"/>
</dbReference>
<accession>A0A915IZW5</accession>
<sequence>MLHPINYNASIIDEWSATSGVLQWLSKSRMEKLQEGYAQFYDGKARDFCYNKGDKVMQNSVGFYDRTLIW</sequence>